<protein>
    <recommendedName>
        <fullName evidence="2">Tail terminator</fullName>
    </recommendedName>
</protein>
<reference evidence="1" key="1">
    <citation type="submission" date="2017-12" db="EMBL/GenBank/DDBJ databases">
        <authorList>
            <person name="Martens C."/>
            <person name="Dahlstrom E."/>
            <person name="Barbian K."/>
            <person name="Sykora L."/>
            <person name="Ricklefs S."/>
            <person name="Bruno D."/>
            <person name="Anzick I."/>
            <person name="Myles I."/>
            <person name="Datta S.K."/>
        </authorList>
    </citation>
    <scope>NUCLEOTIDE SEQUENCE</scope>
    <source>
        <strain evidence="1">AD2</strain>
    </source>
</reference>
<proteinExistence type="predicted"/>
<organism evidence="1">
    <name type="scientific">Roseomonas mucosa</name>
    <dbReference type="NCBI Taxonomy" id="207340"/>
    <lineage>
        <taxon>Bacteria</taxon>
        <taxon>Pseudomonadati</taxon>
        <taxon>Pseudomonadota</taxon>
        <taxon>Alphaproteobacteria</taxon>
        <taxon>Acetobacterales</taxon>
        <taxon>Roseomonadaceae</taxon>
        <taxon>Roseomonas</taxon>
    </lineage>
</organism>
<evidence type="ECO:0000313" key="1">
    <source>
        <dbReference type="EMBL" id="AWV21715.1"/>
    </source>
</evidence>
<dbReference type="RefSeq" id="WP_314215246.1">
    <property type="nucleotide sequence ID" value="NZ_CP025189.1"/>
</dbReference>
<gene>
    <name evidence="1" type="ORF">RADP37_05301</name>
</gene>
<evidence type="ECO:0008006" key="2">
    <source>
        <dbReference type="Google" id="ProtNLM"/>
    </source>
</evidence>
<accession>A0A4Y1MUL1</accession>
<dbReference type="EMBL" id="CP025189">
    <property type="protein sequence ID" value="AWV21715.1"/>
    <property type="molecule type" value="Genomic_DNA"/>
</dbReference>
<name>A0A4Y1MUL1_9PROT</name>
<sequence>MSEPSAEDTPTVWDAALEAVAARLREVITDVPVETDRRSEPADDEFPLLVVAQEDDEPDNGEILGDTIYHQTIAVSGFHRAFGTENPETEARRAVNRLRARVVMALLEGWAFPEPIEQVLEAGCETTFYDTEESALPAGEFTARFTLDIRRPTGTAWVEP</sequence>
<dbReference type="AlphaFoldDB" id="A0A4Y1MUL1"/>